<evidence type="ECO:0000259" key="1">
    <source>
        <dbReference type="PROSITE" id="PS50878"/>
    </source>
</evidence>
<dbReference type="InterPro" id="IPR043502">
    <property type="entry name" value="DNA/RNA_pol_sf"/>
</dbReference>
<dbReference type="EMBL" id="JACTAM010000003">
    <property type="protein sequence ID" value="KAI2666691.1"/>
    <property type="molecule type" value="Genomic_DNA"/>
</dbReference>
<gene>
    <name evidence="2" type="ORF">H4Q32_010617</name>
</gene>
<feature type="domain" description="Reverse transcriptase" evidence="1">
    <location>
        <begin position="1"/>
        <end position="132"/>
    </location>
</feature>
<protein>
    <recommendedName>
        <fullName evidence="1">Reverse transcriptase domain-containing protein</fullName>
    </recommendedName>
</protein>
<evidence type="ECO:0000313" key="2">
    <source>
        <dbReference type="EMBL" id="KAI2666691.1"/>
    </source>
</evidence>
<name>A0ABQ8MVS4_LABRO</name>
<keyword evidence="3" id="KW-1185">Reference proteome</keyword>
<dbReference type="InterPro" id="IPR000477">
    <property type="entry name" value="RT_dom"/>
</dbReference>
<dbReference type="Proteomes" id="UP000830375">
    <property type="component" value="Unassembled WGS sequence"/>
</dbReference>
<dbReference type="SUPFAM" id="SSF56672">
    <property type="entry name" value="DNA/RNA polymerases"/>
    <property type="match status" value="1"/>
</dbReference>
<organism evidence="2 3">
    <name type="scientific">Labeo rohita</name>
    <name type="common">Indian major carp</name>
    <name type="synonym">Cyprinus rohita</name>
    <dbReference type="NCBI Taxonomy" id="84645"/>
    <lineage>
        <taxon>Eukaryota</taxon>
        <taxon>Metazoa</taxon>
        <taxon>Chordata</taxon>
        <taxon>Craniata</taxon>
        <taxon>Vertebrata</taxon>
        <taxon>Euteleostomi</taxon>
        <taxon>Actinopterygii</taxon>
        <taxon>Neopterygii</taxon>
        <taxon>Teleostei</taxon>
        <taxon>Ostariophysi</taxon>
        <taxon>Cypriniformes</taxon>
        <taxon>Cyprinidae</taxon>
        <taxon>Labeoninae</taxon>
        <taxon>Labeonini</taxon>
        <taxon>Labeo</taxon>
    </lineage>
</organism>
<reference evidence="2 3" key="1">
    <citation type="submission" date="2022-01" db="EMBL/GenBank/DDBJ databases">
        <title>A high-quality chromosome-level genome assembly of rohu carp, Labeo rohita.</title>
        <authorList>
            <person name="Arick M.A. II"/>
            <person name="Hsu C.-Y."/>
            <person name="Magbanua Z."/>
            <person name="Pechanova O."/>
            <person name="Grover C."/>
            <person name="Miller E."/>
            <person name="Thrash A."/>
            <person name="Ezzel L."/>
            <person name="Alam S."/>
            <person name="Benzie J."/>
            <person name="Hamilton M."/>
            <person name="Karsi A."/>
            <person name="Lawrence M.L."/>
            <person name="Peterson D.G."/>
        </authorList>
    </citation>
    <scope>NUCLEOTIDE SEQUENCE [LARGE SCALE GENOMIC DNA]</scope>
    <source>
        <strain evidence="3">BAU-BD-2019</strain>
        <tissue evidence="2">Blood</tissue>
    </source>
</reference>
<evidence type="ECO:0000313" key="3">
    <source>
        <dbReference type="Proteomes" id="UP000830375"/>
    </source>
</evidence>
<dbReference type="PROSITE" id="PS50878">
    <property type="entry name" value="RT_POL"/>
    <property type="match status" value="1"/>
</dbReference>
<comment type="caution">
    <text evidence="2">The sequence shown here is derived from an EMBL/GenBank/DDBJ whole genome shotgun (WGS) entry which is preliminary data.</text>
</comment>
<proteinExistence type="predicted"/>
<accession>A0ABQ8MVS4</accession>
<dbReference type="PANTHER" id="PTHR33332">
    <property type="entry name" value="REVERSE TRANSCRIPTASE DOMAIN-CONTAINING PROTEIN"/>
    <property type="match status" value="1"/>
</dbReference>
<dbReference type="Pfam" id="PF00078">
    <property type="entry name" value="RVT_1"/>
    <property type="match status" value="1"/>
</dbReference>
<sequence>MANCYFTEFIKGALDSGNVVGAVFLDLKKAFATVNHKILIHKMNMFSFFHQAINWFRSYLEARDQCVNINNARSSLQNIEMGLPQGSILGPLLFSLYINDLANCCKETKCQLDDSYLCISTDFTLSSRYTNK</sequence>